<keyword evidence="1" id="KW-1133">Transmembrane helix</keyword>
<reference evidence="3" key="2">
    <citation type="submission" date="2020-05" db="UniProtKB">
        <authorList>
            <consortium name="EnsemblMetazoa"/>
        </authorList>
    </citation>
    <scope>IDENTIFICATION</scope>
    <source>
        <strain evidence="3">IAEA</strain>
    </source>
</reference>
<feature type="transmembrane region" description="Helical" evidence="1">
    <location>
        <begin position="28"/>
        <end position="51"/>
    </location>
</feature>
<dbReference type="VEuPathDB" id="VectorBase:GPAI042910"/>
<dbReference type="EnsemblMetazoa" id="GPAI042910-RA">
    <property type="protein sequence ID" value="GPAI042910-PA"/>
    <property type="gene ID" value="GPAI042910"/>
</dbReference>
<reference evidence="4" key="1">
    <citation type="submission" date="2014-03" db="EMBL/GenBank/DDBJ databases">
        <authorList>
            <person name="Aksoy S."/>
            <person name="Warren W."/>
            <person name="Wilson R.K."/>
        </authorList>
    </citation>
    <scope>NUCLEOTIDE SEQUENCE [LARGE SCALE GENOMIC DNA]</scope>
    <source>
        <strain evidence="4">IAEA</strain>
    </source>
</reference>
<keyword evidence="1" id="KW-0812">Transmembrane</keyword>
<keyword evidence="1" id="KW-0472">Membrane</keyword>
<dbReference type="AlphaFoldDB" id="A0A1B0AE75"/>
<feature type="chain" id="PRO_5008403770" evidence="2">
    <location>
        <begin position="19"/>
        <end position="122"/>
    </location>
</feature>
<evidence type="ECO:0000256" key="2">
    <source>
        <dbReference type="SAM" id="SignalP"/>
    </source>
</evidence>
<organism evidence="3 4">
    <name type="scientific">Glossina pallidipes</name>
    <name type="common">Tsetse fly</name>
    <dbReference type="NCBI Taxonomy" id="7398"/>
    <lineage>
        <taxon>Eukaryota</taxon>
        <taxon>Metazoa</taxon>
        <taxon>Ecdysozoa</taxon>
        <taxon>Arthropoda</taxon>
        <taxon>Hexapoda</taxon>
        <taxon>Insecta</taxon>
        <taxon>Pterygota</taxon>
        <taxon>Neoptera</taxon>
        <taxon>Endopterygota</taxon>
        <taxon>Diptera</taxon>
        <taxon>Brachycera</taxon>
        <taxon>Muscomorpha</taxon>
        <taxon>Hippoboscoidea</taxon>
        <taxon>Glossinidae</taxon>
        <taxon>Glossina</taxon>
    </lineage>
</organism>
<protein>
    <submittedName>
        <fullName evidence="3">Uncharacterized protein</fullName>
    </submittedName>
</protein>
<evidence type="ECO:0000256" key="1">
    <source>
        <dbReference type="SAM" id="Phobius"/>
    </source>
</evidence>
<name>A0A1B0AE75_GLOPL</name>
<keyword evidence="4" id="KW-1185">Reference proteome</keyword>
<keyword evidence="2" id="KW-0732">Signal</keyword>
<evidence type="ECO:0000313" key="4">
    <source>
        <dbReference type="Proteomes" id="UP000092445"/>
    </source>
</evidence>
<evidence type="ECO:0000313" key="3">
    <source>
        <dbReference type="EnsemblMetazoa" id="GPAI042910-PA"/>
    </source>
</evidence>
<dbReference type="Proteomes" id="UP000092445">
    <property type="component" value="Unassembled WGS sequence"/>
</dbReference>
<sequence length="122" mass="13409">MKTSFGVLWLLPLGTIQSGSICVNLGGPVVQVVQLNGYMSIGLCILAHIVFRRPLPKHPERKTQKTTTITTIIITATTKQTVTTTTTTTTTPGWRVIFSAASSYLRKAKNSVKDSKIYRTKK</sequence>
<accession>A0A1B0AE75</accession>
<feature type="signal peptide" evidence="2">
    <location>
        <begin position="1"/>
        <end position="18"/>
    </location>
</feature>
<proteinExistence type="predicted"/>